<dbReference type="SUPFAM" id="SSF158997">
    <property type="entry name" value="Trm112p-like"/>
    <property type="match status" value="1"/>
</dbReference>
<dbReference type="Gene3D" id="2.20.25.10">
    <property type="match status" value="1"/>
</dbReference>
<dbReference type="RefSeq" id="WP_243330850.1">
    <property type="nucleotide sequence ID" value="NZ_AP027081.1"/>
</dbReference>
<dbReference type="EMBL" id="AP027081">
    <property type="protein sequence ID" value="BDU75396.1"/>
    <property type="molecule type" value="Genomic_DNA"/>
</dbReference>
<evidence type="ECO:0000313" key="1">
    <source>
        <dbReference type="EMBL" id="BDU75396.1"/>
    </source>
</evidence>
<protein>
    <submittedName>
        <fullName evidence="1">Uncharacterized protein</fullName>
    </submittedName>
</protein>
<proteinExistence type="predicted"/>
<reference evidence="1" key="1">
    <citation type="journal article" date="2023" name="Int. J. Syst. Evol. Microbiol.">
        <title>Mesoterricola silvestris gen. nov., sp. nov., Mesoterricola sediminis sp. nov., Geothrix oryzae sp. nov., Geothrix edaphica sp. nov., Geothrix rubra sp. nov., and Geothrix limicola sp. nov., six novel members of Acidobacteriota isolated from soils.</title>
        <authorList>
            <person name="Itoh H."/>
            <person name="Sugisawa Y."/>
            <person name="Mise K."/>
            <person name="Xu Z."/>
            <person name="Kuniyasu M."/>
            <person name="Ushijima N."/>
            <person name="Kawano K."/>
            <person name="Kobayashi E."/>
            <person name="Shiratori Y."/>
            <person name="Masuda Y."/>
            <person name="Senoo K."/>
        </authorList>
    </citation>
    <scope>NUCLEOTIDE SEQUENCE</scope>
    <source>
        <strain evidence="1">W786</strain>
    </source>
</reference>
<dbReference type="AlphaFoldDB" id="A0AA48KB44"/>
<dbReference type="Proteomes" id="UP001228113">
    <property type="component" value="Chromosome"/>
</dbReference>
<accession>A0AA48KB44</accession>
<keyword evidence="2" id="KW-1185">Reference proteome</keyword>
<organism evidence="1 2">
    <name type="scientific">Mesoterricola sediminis</name>
    <dbReference type="NCBI Taxonomy" id="2927980"/>
    <lineage>
        <taxon>Bacteria</taxon>
        <taxon>Pseudomonadati</taxon>
        <taxon>Acidobacteriota</taxon>
        <taxon>Holophagae</taxon>
        <taxon>Holophagales</taxon>
        <taxon>Holophagaceae</taxon>
        <taxon>Mesoterricola</taxon>
    </lineage>
</organism>
<name>A0AA48KB44_9BACT</name>
<evidence type="ECO:0000313" key="2">
    <source>
        <dbReference type="Proteomes" id="UP001228113"/>
    </source>
</evidence>
<dbReference type="InterPro" id="IPR005651">
    <property type="entry name" value="Trm112-like"/>
</dbReference>
<dbReference type="KEGG" id="msea:METESE_03540"/>
<dbReference type="Pfam" id="PF03966">
    <property type="entry name" value="Trm112p"/>
    <property type="match status" value="1"/>
</dbReference>
<gene>
    <name evidence="1" type="ORF">METESE_03540</name>
</gene>
<sequence length="61" mass="6474">MIDTRLMDILCCPAVDGGRPCRGELREAPGGLLCADCGRLYPVEDGIPVMLQDRAVQGGAK</sequence>